<dbReference type="Proteomes" id="UP000553034">
    <property type="component" value="Unassembled WGS sequence"/>
</dbReference>
<evidence type="ECO:0000313" key="2">
    <source>
        <dbReference type="Proteomes" id="UP000553034"/>
    </source>
</evidence>
<gene>
    <name evidence="1" type="ORF">GGR32_000192</name>
</gene>
<dbReference type="PANTHER" id="PTHR15020">
    <property type="entry name" value="FLAVIN REDUCTASE-RELATED"/>
    <property type="match status" value="1"/>
</dbReference>
<sequence>MHVCTCKQIKMMKHKKRHFLVVAAASRGARFFIKKALRQGHDVTALCRAADDKAALKRMNNVLENTNLTPNGIAVKHTAGKLKAKNSNILKPETYAQLLREDESIDAICCFVGVTKVKDMINAKNMLYTDTIQAIVDGQRNSRWVETFYHGSVGTEGVPGQSITAWPANYNRLSNLVQVIFPIFKNVTKSEAILAKAQSEGLNFIIFRPAALKDTPAKRQYGYVFDTTALDSEELPLRYAKRTISREDTAEEILRVATLPNDERTQWYGHGVYLVDMKDKYLKNNK</sequence>
<dbReference type="PANTHER" id="PTHR15020:SF50">
    <property type="entry name" value="UPF0659 PROTEIN YMR090W"/>
    <property type="match status" value="1"/>
</dbReference>
<dbReference type="InterPro" id="IPR036291">
    <property type="entry name" value="NAD(P)-bd_dom_sf"/>
</dbReference>
<proteinExistence type="predicted"/>
<dbReference type="RefSeq" id="WP_183475569.1">
    <property type="nucleotide sequence ID" value="NZ_JACIFO010000001.1"/>
</dbReference>
<organism evidence="1 2">
    <name type="scientific">Mesonia hippocampi</name>
    <dbReference type="NCBI Taxonomy" id="1628250"/>
    <lineage>
        <taxon>Bacteria</taxon>
        <taxon>Pseudomonadati</taxon>
        <taxon>Bacteroidota</taxon>
        <taxon>Flavobacteriia</taxon>
        <taxon>Flavobacteriales</taxon>
        <taxon>Flavobacteriaceae</taxon>
        <taxon>Mesonia</taxon>
    </lineage>
</organism>
<keyword evidence="2" id="KW-1185">Reference proteome</keyword>
<dbReference type="EMBL" id="JACIFO010000001">
    <property type="protein sequence ID" value="MBB4117920.1"/>
    <property type="molecule type" value="Genomic_DNA"/>
</dbReference>
<dbReference type="SUPFAM" id="SSF51735">
    <property type="entry name" value="NAD(P)-binding Rossmann-fold domains"/>
    <property type="match status" value="1"/>
</dbReference>
<accession>A0A840ELQ4</accession>
<dbReference type="Gene3D" id="3.40.50.720">
    <property type="entry name" value="NAD(P)-binding Rossmann-like Domain"/>
    <property type="match status" value="1"/>
</dbReference>
<name>A0A840ELQ4_9FLAO</name>
<comment type="caution">
    <text evidence="1">The sequence shown here is derived from an EMBL/GenBank/DDBJ whole genome shotgun (WGS) entry which is preliminary data.</text>
</comment>
<protein>
    <submittedName>
        <fullName evidence="1">Nucleoside-diphosphate-sugar epimerase</fullName>
    </submittedName>
</protein>
<reference evidence="1 2" key="1">
    <citation type="submission" date="2020-08" db="EMBL/GenBank/DDBJ databases">
        <title>Genomic Encyclopedia of Type Strains, Phase IV (KMG-IV): sequencing the most valuable type-strain genomes for metagenomic binning, comparative biology and taxonomic classification.</title>
        <authorList>
            <person name="Goeker M."/>
        </authorList>
    </citation>
    <scope>NUCLEOTIDE SEQUENCE [LARGE SCALE GENOMIC DNA]</scope>
    <source>
        <strain evidence="1 2">DSM 29568</strain>
    </source>
</reference>
<dbReference type="AlphaFoldDB" id="A0A840ELQ4"/>
<evidence type="ECO:0000313" key="1">
    <source>
        <dbReference type="EMBL" id="MBB4117920.1"/>
    </source>
</evidence>